<gene>
    <name evidence="1" type="ORF">KDA_16060</name>
</gene>
<sequence length="65" mass="7722">MLSWYFNTFLALFFSCLSSIYMYGLSRSLAGTSIFYIIAQKLLKEQFLRNNIKNVPERQLWRVCS</sequence>
<evidence type="ECO:0000313" key="1">
    <source>
        <dbReference type="EMBL" id="GCE26122.1"/>
    </source>
</evidence>
<dbReference type="AlphaFoldDB" id="A0A402B457"/>
<reference evidence="2" key="1">
    <citation type="submission" date="2018-12" db="EMBL/GenBank/DDBJ databases">
        <title>Tengunoibacter tsumagoiensis gen. nov., sp. nov., Dictyobacter kobayashii sp. nov., D. alpinus sp. nov., and D. joshuensis sp. nov. and description of Dictyobacteraceae fam. nov. within the order Ktedonobacterales isolated from Tengu-no-mugimeshi.</title>
        <authorList>
            <person name="Wang C.M."/>
            <person name="Zheng Y."/>
            <person name="Sakai Y."/>
            <person name="Toyoda A."/>
            <person name="Minakuchi Y."/>
            <person name="Abe K."/>
            <person name="Yokota A."/>
            <person name="Yabe S."/>
        </authorList>
    </citation>
    <scope>NUCLEOTIDE SEQUENCE [LARGE SCALE GENOMIC DNA]</scope>
    <source>
        <strain evidence="2">Uno16</strain>
    </source>
</reference>
<protein>
    <submittedName>
        <fullName evidence="1">Uncharacterized protein</fullName>
    </submittedName>
</protein>
<name>A0A402B457_9CHLR</name>
<dbReference type="EMBL" id="BIFT01000001">
    <property type="protein sequence ID" value="GCE26122.1"/>
    <property type="molecule type" value="Genomic_DNA"/>
</dbReference>
<organism evidence="1 2">
    <name type="scientific">Dictyobacter alpinus</name>
    <dbReference type="NCBI Taxonomy" id="2014873"/>
    <lineage>
        <taxon>Bacteria</taxon>
        <taxon>Bacillati</taxon>
        <taxon>Chloroflexota</taxon>
        <taxon>Ktedonobacteria</taxon>
        <taxon>Ktedonobacterales</taxon>
        <taxon>Dictyobacteraceae</taxon>
        <taxon>Dictyobacter</taxon>
    </lineage>
</organism>
<evidence type="ECO:0000313" key="2">
    <source>
        <dbReference type="Proteomes" id="UP000287171"/>
    </source>
</evidence>
<accession>A0A402B457</accession>
<proteinExistence type="predicted"/>
<comment type="caution">
    <text evidence="1">The sequence shown here is derived from an EMBL/GenBank/DDBJ whole genome shotgun (WGS) entry which is preliminary data.</text>
</comment>
<keyword evidence="2" id="KW-1185">Reference proteome</keyword>
<dbReference type="Proteomes" id="UP000287171">
    <property type="component" value="Unassembled WGS sequence"/>
</dbReference>